<feature type="chain" id="PRO_5012700693" description="Fungal lipase-type domain-containing protein" evidence="1">
    <location>
        <begin position="16"/>
        <end position="282"/>
    </location>
</feature>
<keyword evidence="1" id="KW-0732">Signal</keyword>
<dbReference type="EMBL" id="JARK01001597">
    <property type="protein sequence ID" value="EYB87539.1"/>
    <property type="molecule type" value="Genomic_DNA"/>
</dbReference>
<dbReference type="PANTHER" id="PTHR45908">
    <property type="entry name" value="PROTEIN CBG11750-RELATED"/>
    <property type="match status" value="1"/>
</dbReference>
<evidence type="ECO:0000313" key="4">
    <source>
        <dbReference type="Proteomes" id="UP000024635"/>
    </source>
</evidence>
<dbReference type="OrthoDB" id="5866690at2759"/>
<organism evidence="3 4">
    <name type="scientific">Ancylostoma ceylanicum</name>
    <dbReference type="NCBI Taxonomy" id="53326"/>
    <lineage>
        <taxon>Eukaryota</taxon>
        <taxon>Metazoa</taxon>
        <taxon>Ecdysozoa</taxon>
        <taxon>Nematoda</taxon>
        <taxon>Chromadorea</taxon>
        <taxon>Rhabditida</taxon>
        <taxon>Rhabditina</taxon>
        <taxon>Rhabditomorpha</taxon>
        <taxon>Strongyloidea</taxon>
        <taxon>Ancylostomatidae</taxon>
        <taxon>Ancylostomatinae</taxon>
        <taxon>Ancylostoma</taxon>
    </lineage>
</organism>
<evidence type="ECO:0000259" key="2">
    <source>
        <dbReference type="Pfam" id="PF01764"/>
    </source>
</evidence>
<dbReference type="PANTHER" id="PTHR45908:SF8">
    <property type="entry name" value="FUNGAL LIPASE-LIKE DOMAIN-CONTAINING PROTEIN"/>
    <property type="match status" value="1"/>
</dbReference>
<dbReference type="InterPro" id="IPR029058">
    <property type="entry name" value="AB_hydrolase_fold"/>
</dbReference>
<dbReference type="Proteomes" id="UP000024635">
    <property type="component" value="Unassembled WGS sequence"/>
</dbReference>
<dbReference type="AlphaFoldDB" id="A0A016SBA6"/>
<dbReference type="CDD" id="cd00519">
    <property type="entry name" value="Lipase_3"/>
    <property type="match status" value="1"/>
</dbReference>
<protein>
    <recommendedName>
        <fullName evidence="2">Fungal lipase-type domain-containing protein</fullName>
    </recommendedName>
</protein>
<name>A0A016SBA6_9BILA</name>
<keyword evidence="4" id="KW-1185">Reference proteome</keyword>
<accession>A0A016SBA6</accession>
<feature type="signal peptide" evidence="1">
    <location>
        <begin position="1"/>
        <end position="15"/>
    </location>
</feature>
<proteinExistence type="predicted"/>
<dbReference type="InterPro" id="IPR002921">
    <property type="entry name" value="Fungal_lipase-type"/>
</dbReference>
<dbReference type="SUPFAM" id="SSF53474">
    <property type="entry name" value="alpha/beta-Hydrolases"/>
    <property type="match status" value="1"/>
</dbReference>
<comment type="caution">
    <text evidence="3">The sequence shown here is derived from an EMBL/GenBank/DDBJ whole genome shotgun (WGS) entry which is preliminary data.</text>
</comment>
<dbReference type="GO" id="GO:0006629">
    <property type="term" value="P:lipid metabolic process"/>
    <property type="evidence" value="ECO:0007669"/>
    <property type="project" value="InterPro"/>
</dbReference>
<dbReference type="Gene3D" id="3.40.50.1820">
    <property type="entry name" value="alpha/beta hydrolase"/>
    <property type="match status" value="1"/>
</dbReference>
<feature type="domain" description="Fungal lipase-type" evidence="2">
    <location>
        <begin position="80"/>
        <end position="216"/>
    </location>
</feature>
<dbReference type="Pfam" id="PF01764">
    <property type="entry name" value="Lipase_3"/>
    <property type="match status" value="1"/>
</dbReference>
<gene>
    <name evidence="3" type="primary">Acey_s0261.g564</name>
    <name evidence="3" type="ORF">Y032_0261g564</name>
</gene>
<evidence type="ECO:0000256" key="1">
    <source>
        <dbReference type="SAM" id="SignalP"/>
    </source>
</evidence>
<dbReference type="STRING" id="53326.A0A016SBA6"/>
<reference evidence="4" key="1">
    <citation type="journal article" date="2015" name="Nat. Genet.">
        <title>The genome and transcriptome of the zoonotic hookworm Ancylostoma ceylanicum identify infection-specific gene families.</title>
        <authorList>
            <person name="Schwarz E.M."/>
            <person name="Hu Y."/>
            <person name="Antoshechkin I."/>
            <person name="Miller M.M."/>
            <person name="Sternberg P.W."/>
            <person name="Aroian R.V."/>
        </authorList>
    </citation>
    <scope>NUCLEOTIDE SEQUENCE</scope>
    <source>
        <strain evidence="4">HY135</strain>
    </source>
</reference>
<sequence length="282" mass="31948">MIALLVISLVFSAYGAEYSDKFARMLLPLSSAAYVDNPWMCLALHFPKSVMQRQITIDCGKKTTCSGFTAVLHSHKAIAVSFRGTTDNLQLLDEAIKSIINSWIDWPYGGMVSKYFYDAFMKIWENGMNEDIKFLRAQYPKYEVWVTGHSLGGAIASLAAHYLVGSGLVNSKNLKLITLGQPRTGDKEFAKNHTAAIDYSFRVTHWRDVVPHIPSFDERPGGYYHHKTEVFYKEGMAPNDYIVCKEYEDFKCSDGLWVHTSIKNHIKYFGKVIRDWGTAGCL</sequence>
<evidence type="ECO:0000313" key="3">
    <source>
        <dbReference type="EMBL" id="EYB87539.1"/>
    </source>
</evidence>